<dbReference type="RefSeq" id="WP_167383299.1">
    <property type="nucleotide sequence ID" value="NZ_NJAK01000003.1"/>
</dbReference>
<dbReference type="GO" id="GO:0003680">
    <property type="term" value="F:minor groove of adenine-thymine-rich DNA binding"/>
    <property type="evidence" value="ECO:0007669"/>
    <property type="project" value="TreeGrafter"/>
</dbReference>
<dbReference type="GO" id="GO:0001217">
    <property type="term" value="F:DNA-binding transcription repressor activity"/>
    <property type="evidence" value="ECO:0007669"/>
    <property type="project" value="TreeGrafter"/>
</dbReference>
<dbReference type="AlphaFoldDB" id="A0A2D0K7X3"/>
<dbReference type="InterPro" id="IPR027444">
    <property type="entry name" value="H-NS_C_dom"/>
</dbReference>
<dbReference type="InterPro" id="IPR037150">
    <property type="entry name" value="H-NS_C_dom_sf"/>
</dbReference>
<dbReference type="PANTHER" id="PTHR38097">
    <property type="match status" value="1"/>
</dbReference>
<organism evidence="7 8">
    <name type="scientific">Xenorhabdus ishibashii</name>
    <dbReference type="NCBI Taxonomy" id="1034471"/>
    <lineage>
        <taxon>Bacteria</taxon>
        <taxon>Pseudomonadati</taxon>
        <taxon>Pseudomonadota</taxon>
        <taxon>Gammaproteobacteria</taxon>
        <taxon>Enterobacterales</taxon>
        <taxon>Morganellaceae</taxon>
        <taxon>Xenorhabdus</taxon>
    </lineage>
</organism>
<proteinExistence type="inferred from homology"/>
<dbReference type="SMART" id="SM00528">
    <property type="entry name" value="HNS"/>
    <property type="match status" value="1"/>
</dbReference>
<dbReference type="GO" id="GO:0009295">
    <property type="term" value="C:nucleoid"/>
    <property type="evidence" value="ECO:0007669"/>
    <property type="project" value="UniProtKB-SubCell"/>
</dbReference>
<dbReference type="Gene3D" id="1.10.287.1050">
    <property type="entry name" value="H-NS histone-like proteins"/>
    <property type="match status" value="1"/>
</dbReference>
<sequence>MSELSRDKEYDIVTSHLGSITALRRFTKQKDFAWLTDVYDKLTAIIDERQQEEKELELERQELENRKSKLLEIAKEMGFDPSAISFEGSENNSGKKIRVSKATHPKYRFINPQTQQEETWTGVGRMKNGLKQLIDQGHFLEEFLIDKNESNENL</sequence>
<evidence type="ECO:0000256" key="3">
    <source>
        <dbReference type="ARBA" id="ARBA00022490"/>
    </source>
</evidence>
<evidence type="ECO:0000256" key="1">
    <source>
        <dbReference type="ARBA" id="ARBA00004453"/>
    </source>
</evidence>
<evidence type="ECO:0000256" key="5">
    <source>
        <dbReference type="SAM" id="Coils"/>
    </source>
</evidence>
<evidence type="ECO:0000313" key="8">
    <source>
        <dbReference type="Proteomes" id="UP000222168"/>
    </source>
</evidence>
<dbReference type="GO" id="GO:0032993">
    <property type="term" value="C:protein-DNA complex"/>
    <property type="evidence" value="ECO:0007669"/>
    <property type="project" value="TreeGrafter"/>
</dbReference>
<dbReference type="GO" id="GO:0005829">
    <property type="term" value="C:cytosol"/>
    <property type="evidence" value="ECO:0007669"/>
    <property type="project" value="TreeGrafter"/>
</dbReference>
<keyword evidence="8" id="KW-1185">Reference proteome</keyword>
<dbReference type="Proteomes" id="UP000222168">
    <property type="component" value="Unassembled WGS sequence"/>
</dbReference>
<reference evidence="7 8" key="1">
    <citation type="journal article" date="2017" name="Nat. Microbiol.">
        <title>Natural product diversity associated with the nematode symbionts Photorhabdus and Xenorhabdus.</title>
        <authorList>
            <person name="Tobias N.J."/>
            <person name="Wolff H."/>
            <person name="Djahanschiri B."/>
            <person name="Grundmann F."/>
            <person name="Kronenwerth M."/>
            <person name="Shi Y.M."/>
            <person name="Simonyi S."/>
            <person name="Grun P."/>
            <person name="Shapiro-Ilan D."/>
            <person name="Pidot S.J."/>
            <person name="Stinear T.P."/>
            <person name="Ebersberger I."/>
            <person name="Bode H.B."/>
        </authorList>
    </citation>
    <scope>NUCLEOTIDE SEQUENCE [LARGE SCALE GENOMIC DNA]</scope>
    <source>
        <strain evidence="7 8">DSM 22670</strain>
    </source>
</reference>
<dbReference type="SUPFAM" id="SSF81273">
    <property type="entry name" value="H-NS histone-like proteins"/>
    <property type="match status" value="2"/>
</dbReference>
<feature type="domain" description="DNA-binding protein H-NS-like C-terminal" evidence="6">
    <location>
        <begin position="97"/>
        <end position="145"/>
    </location>
</feature>
<keyword evidence="4" id="KW-0238">DNA-binding</keyword>
<evidence type="ECO:0000256" key="4">
    <source>
        <dbReference type="ARBA" id="ARBA00023125"/>
    </source>
</evidence>
<gene>
    <name evidence="7" type="ORF">Xish_03600</name>
</gene>
<dbReference type="EMBL" id="NJAK01000003">
    <property type="protein sequence ID" value="PHM59482.1"/>
    <property type="molecule type" value="Genomic_DNA"/>
</dbReference>
<dbReference type="InterPro" id="IPR027454">
    <property type="entry name" value="Histone_HNS_N"/>
</dbReference>
<dbReference type="GO" id="GO:0046983">
    <property type="term" value="F:protein dimerization activity"/>
    <property type="evidence" value="ECO:0007669"/>
    <property type="project" value="InterPro"/>
</dbReference>
<dbReference type="InterPro" id="IPR054180">
    <property type="entry name" value="H-NS-like_N"/>
</dbReference>
<accession>A0A2D0K7X3</accession>
<dbReference type="GO" id="GO:0003681">
    <property type="term" value="F:bent DNA binding"/>
    <property type="evidence" value="ECO:0007669"/>
    <property type="project" value="TreeGrafter"/>
</dbReference>
<feature type="coiled-coil region" evidence="5">
    <location>
        <begin position="39"/>
        <end position="73"/>
    </location>
</feature>
<evidence type="ECO:0000256" key="2">
    <source>
        <dbReference type="ARBA" id="ARBA00010610"/>
    </source>
</evidence>
<name>A0A2D0K7X3_9GAMM</name>
<dbReference type="Gene3D" id="4.10.430.10">
    <property type="entry name" value="Histone-like protein H-NS, C-terminal domain"/>
    <property type="match status" value="1"/>
</dbReference>
<comment type="similarity">
    <text evidence="2">Belongs to the histone-like protein H-NS family.</text>
</comment>
<keyword evidence="5" id="KW-0175">Coiled coil</keyword>
<protein>
    <submittedName>
        <fullName evidence="7">Transcriptional regulator</fullName>
    </submittedName>
</protein>
<dbReference type="GO" id="GO:0000976">
    <property type="term" value="F:transcription cis-regulatory region binding"/>
    <property type="evidence" value="ECO:0007669"/>
    <property type="project" value="TreeGrafter"/>
</dbReference>
<comment type="subcellular location">
    <subcellularLocation>
        <location evidence="1">Cytoplasm</location>
        <location evidence="1">Nucleoid</location>
    </subcellularLocation>
</comment>
<comment type="caution">
    <text evidence="7">The sequence shown here is derived from an EMBL/GenBank/DDBJ whole genome shotgun (WGS) entry which is preliminary data.</text>
</comment>
<evidence type="ECO:0000313" key="7">
    <source>
        <dbReference type="EMBL" id="PHM59482.1"/>
    </source>
</evidence>
<dbReference type="PANTHER" id="PTHR38097:SF2">
    <property type="entry name" value="DNA-BINDING PROTEIN STPA"/>
    <property type="match status" value="1"/>
</dbReference>
<dbReference type="Pfam" id="PF00816">
    <property type="entry name" value="Histone_HNS"/>
    <property type="match status" value="1"/>
</dbReference>
<keyword evidence="3" id="KW-0963">Cytoplasm</keyword>
<evidence type="ECO:0000259" key="6">
    <source>
        <dbReference type="SMART" id="SM00528"/>
    </source>
</evidence>
<dbReference type="Pfam" id="PF22470">
    <property type="entry name" value="Histone_HNS_N"/>
    <property type="match status" value="1"/>
</dbReference>